<dbReference type="EMBL" id="FMYG01000004">
    <property type="protein sequence ID" value="SDC37022.1"/>
    <property type="molecule type" value="Genomic_DNA"/>
</dbReference>
<feature type="region of interest" description="Disordered" evidence="1">
    <location>
        <begin position="1"/>
        <end position="30"/>
    </location>
</feature>
<dbReference type="InterPro" id="IPR006311">
    <property type="entry name" value="TAT_signal"/>
</dbReference>
<evidence type="ECO:0000313" key="2">
    <source>
        <dbReference type="EMBL" id="SDC37022.1"/>
    </source>
</evidence>
<evidence type="ECO:0000313" key="3">
    <source>
        <dbReference type="Proteomes" id="UP000183203"/>
    </source>
</evidence>
<dbReference type="PROSITE" id="PS51318">
    <property type="entry name" value="TAT"/>
    <property type="match status" value="1"/>
</dbReference>
<sequence length="466" mass="45141">MSPAAHLPRPPVPRTSVASRASPVPAGAPAPGPARRTFLHAAAWSVPAIALVSASPAAAVSGPALTFSSASYAGVACAAIVDAVVRLADGTEVVAGATVVLQLAGGYTFDAGAVTATVVTGGDGTASCGAIHVPAGGAAGSIAATASGATGATATLTAFDARLLASPRGLSDADLIPVGATPVALDLYLSAGALYRSGVGAVATGIDAVGALAPSADDASAFLLPLRLGDGSAAVFDTVSNTTSTIGGIPSDATPVAADLFLSDSTLYRGGAVVASDVDACGQLIEHDADAAARLYLPYRATDGTPRLLRLPDGDTRTAFEYGTAGGPPAGATPVADDLFIAAGALHRVSWDGTSAFGAGVVASGIVSWGALTPNPVYAGERLLPVITTAGEAAVFMVSGNTLRLARSVPAGAAAVGADLFRVGSTIHQDGVGLVASDVTAVGDASPASRGGSRVVVPLGSAVASC</sequence>
<reference evidence="2 3" key="1">
    <citation type="submission" date="2016-09" db="EMBL/GenBank/DDBJ databases">
        <authorList>
            <person name="Capua I."/>
            <person name="De Benedictis P."/>
            <person name="Joannis T."/>
            <person name="Lombin L.H."/>
            <person name="Cattoli G."/>
        </authorList>
    </citation>
    <scope>NUCLEOTIDE SEQUENCE [LARGE SCALE GENOMIC DNA]</scope>
    <source>
        <strain evidence="2 3">NIO-1002</strain>
    </source>
</reference>
<dbReference type="Proteomes" id="UP000183203">
    <property type="component" value="Unassembled WGS sequence"/>
</dbReference>
<organism evidence="2 3">
    <name type="scientific">Microbacterium enclense</name>
    <dbReference type="NCBI Taxonomy" id="993073"/>
    <lineage>
        <taxon>Bacteria</taxon>
        <taxon>Bacillati</taxon>
        <taxon>Actinomycetota</taxon>
        <taxon>Actinomycetes</taxon>
        <taxon>Micrococcales</taxon>
        <taxon>Microbacteriaceae</taxon>
        <taxon>Microbacterium</taxon>
    </lineage>
</organism>
<gene>
    <name evidence="2" type="ORF">SAMN05216418_2182</name>
</gene>
<name>A0A1G6L0Y1_9MICO</name>
<dbReference type="AlphaFoldDB" id="A0A1G6L0Y1"/>
<accession>A0A1G6L0Y1</accession>
<protein>
    <submittedName>
        <fullName evidence="2">Uncharacterized protein</fullName>
    </submittedName>
</protein>
<proteinExistence type="predicted"/>
<evidence type="ECO:0000256" key="1">
    <source>
        <dbReference type="SAM" id="MobiDB-lite"/>
    </source>
</evidence>
<feature type="compositionally biased region" description="Low complexity" evidence="1">
    <location>
        <begin position="16"/>
        <end position="25"/>
    </location>
</feature>